<dbReference type="VEuPathDB" id="MicrosporidiaDB:M896_041730"/>
<proteinExistence type="predicted"/>
<dbReference type="RefSeq" id="XP_014564017.1">
    <property type="nucleotide sequence ID" value="XM_014708531.1"/>
</dbReference>
<evidence type="ECO:0000313" key="1">
    <source>
        <dbReference type="EMBL" id="KHN69975.1"/>
    </source>
</evidence>
<dbReference type="GeneID" id="26261611"/>
<sequence length="227" mass="26431">MDLKSGSDGKVDFKDLDALFEILQNERCFKIQIITLESYDVFEEALADRHVKYVRQFSSNLKPCSLPVLILADSDDYDIPENGRYILLSNKRHREFVQIVLRPTIEEKLAVVGYKYVVYAHKLKSITALRRITCKKQLAYEDFFSRGLNYFESIIMLVVKRKSRFVDILNGVNEIDASLCNGFVLKMKLNDLIKKMYVTRKGDSYKVNVSDEVLRCMWRRAGLSEFV</sequence>
<dbReference type="AlphaFoldDB" id="A0A0B2ULV5"/>
<protein>
    <submittedName>
        <fullName evidence="1">Uncharacterized protein</fullName>
    </submittedName>
</protein>
<gene>
    <name evidence="1" type="ORF">M896_041730</name>
</gene>
<reference evidence="1 2" key="1">
    <citation type="journal article" date="2014" name="MBio">
        <title>The Ordospora colligata genome; evolution of extreme reduction in microsporidia and host-to-parasite horizontal gene transfer.</title>
        <authorList>
            <person name="Pombert J.-F."/>
            <person name="Haag K.L."/>
            <person name="Beidas S."/>
            <person name="Ebert D."/>
            <person name="Keeling P.J."/>
        </authorList>
    </citation>
    <scope>NUCLEOTIDE SEQUENCE [LARGE SCALE GENOMIC DNA]</scope>
    <source>
        <strain evidence="1 2">OC4</strain>
    </source>
</reference>
<dbReference type="Proteomes" id="UP000031056">
    <property type="component" value="Unassembled WGS sequence"/>
</dbReference>
<keyword evidence="2" id="KW-1185">Reference proteome</keyword>
<dbReference type="InParanoid" id="A0A0B2ULV5"/>
<organism evidence="1 2">
    <name type="scientific">Ordospora colligata OC4</name>
    <dbReference type="NCBI Taxonomy" id="1354746"/>
    <lineage>
        <taxon>Eukaryota</taxon>
        <taxon>Fungi</taxon>
        <taxon>Fungi incertae sedis</taxon>
        <taxon>Microsporidia</taxon>
        <taxon>Ordosporidae</taxon>
        <taxon>Ordospora</taxon>
    </lineage>
</organism>
<comment type="caution">
    <text evidence="1">The sequence shown here is derived from an EMBL/GenBank/DDBJ whole genome shotgun (WGS) entry which is preliminary data.</text>
</comment>
<accession>A0A0B2ULV5</accession>
<dbReference type="EMBL" id="JOKQ01000004">
    <property type="protein sequence ID" value="KHN69975.1"/>
    <property type="molecule type" value="Genomic_DNA"/>
</dbReference>
<evidence type="ECO:0000313" key="2">
    <source>
        <dbReference type="Proteomes" id="UP000031056"/>
    </source>
</evidence>
<dbReference type="HOGENOM" id="CLU_103891_0_0_1"/>
<dbReference type="OrthoDB" id="2191343at2759"/>
<name>A0A0B2ULV5_9MICR</name>